<dbReference type="Proteomes" id="UP000199045">
    <property type="component" value="Unassembled WGS sequence"/>
</dbReference>
<sequence length="277" mass="32640">MQRYVQHEFLKVSHFTCAEWPHPLHNHNHFELIFIHQGSGFHCLSGMKYPYTAGAVFLLHPADYHSFEIEAPTTFTFIKFTSAYITQVGHLPPEHHWNRHMDELLVCSRRQQLPILKSSADARKIDSLLRLLVAEWQETANETNETIFFLLQSVMSIIRRNLHEQTAAPVKQQEKITHILHYIHQHIYDADDIRQEHLATLFGFSGRHLGAFFKEQMQVSLRDYIQQYKLHIIENRLKYSSLSLKEISEELGFTDLSHFNKFFKSYHGINPSAFREK</sequence>
<accession>A0A1G7MMA6</accession>
<keyword evidence="2 5" id="KW-0238">DNA-binding</keyword>
<name>A0A1G7MMA6_CHIFI</name>
<dbReference type="PANTHER" id="PTHR43280:SF2">
    <property type="entry name" value="HTH-TYPE TRANSCRIPTIONAL REGULATOR EXSA"/>
    <property type="match status" value="1"/>
</dbReference>
<dbReference type="Gene3D" id="1.10.10.60">
    <property type="entry name" value="Homeodomain-like"/>
    <property type="match status" value="2"/>
</dbReference>
<dbReference type="EMBL" id="FNBN01000002">
    <property type="protein sequence ID" value="SDF62841.1"/>
    <property type="molecule type" value="Genomic_DNA"/>
</dbReference>
<dbReference type="OrthoDB" id="636258at2"/>
<dbReference type="GO" id="GO:0043565">
    <property type="term" value="F:sequence-specific DNA binding"/>
    <property type="evidence" value="ECO:0007669"/>
    <property type="project" value="InterPro"/>
</dbReference>
<proteinExistence type="predicted"/>
<dbReference type="InterPro" id="IPR014710">
    <property type="entry name" value="RmlC-like_jellyroll"/>
</dbReference>
<dbReference type="RefSeq" id="WP_089830895.1">
    <property type="nucleotide sequence ID" value="NZ_FNBN01000002.1"/>
</dbReference>
<dbReference type="PANTHER" id="PTHR43280">
    <property type="entry name" value="ARAC-FAMILY TRANSCRIPTIONAL REGULATOR"/>
    <property type="match status" value="1"/>
</dbReference>
<dbReference type="PROSITE" id="PS00041">
    <property type="entry name" value="HTH_ARAC_FAMILY_1"/>
    <property type="match status" value="1"/>
</dbReference>
<dbReference type="SUPFAM" id="SSF46689">
    <property type="entry name" value="Homeodomain-like"/>
    <property type="match status" value="2"/>
</dbReference>
<evidence type="ECO:0000259" key="4">
    <source>
        <dbReference type="PROSITE" id="PS01124"/>
    </source>
</evidence>
<evidence type="ECO:0000256" key="2">
    <source>
        <dbReference type="ARBA" id="ARBA00023125"/>
    </source>
</evidence>
<keyword evidence="1" id="KW-0805">Transcription regulation</keyword>
<evidence type="ECO:0000313" key="6">
    <source>
        <dbReference type="Proteomes" id="UP000199045"/>
    </source>
</evidence>
<dbReference type="PROSITE" id="PS01124">
    <property type="entry name" value="HTH_ARAC_FAMILY_2"/>
    <property type="match status" value="1"/>
</dbReference>
<dbReference type="SUPFAM" id="SSF51215">
    <property type="entry name" value="Regulatory protein AraC"/>
    <property type="match status" value="1"/>
</dbReference>
<dbReference type="PRINTS" id="PR00032">
    <property type="entry name" value="HTHARAC"/>
</dbReference>
<dbReference type="STRING" id="104663.SAMN04488121_102492"/>
<keyword evidence="3" id="KW-0804">Transcription</keyword>
<feature type="domain" description="HTH araC/xylS-type" evidence="4">
    <location>
        <begin position="177"/>
        <end position="277"/>
    </location>
</feature>
<dbReference type="InterPro" id="IPR009057">
    <property type="entry name" value="Homeodomain-like_sf"/>
</dbReference>
<dbReference type="AlphaFoldDB" id="A0A1G7MMA6"/>
<dbReference type="InterPro" id="IPR018060">
    <property type="entry name" value="HTH_AraC"/>
</dbReference>
<dbReference type="SMART" id="SM00342">
    <property type="entry name" value="HTH_ARAC"/>
    <property type="match status" value="1"/>
</dbReference>
<reference evidence="5 6" key="1">
    <citation type="submission" date="2016-10" db="EMBL/GenBank/DDBJ databases">
        <authorList>
            <person name="de Groot N.N."/>
        </authorList>
    </citation>
    <scope>NUCLEOTIDE SEQUENCE [LARGE SCALE GENOMIC DNA]</scope>
    <source>
        <strain evidence="5 6">DSM 527</strain>
    </source>
</reference>
<dbReference type="Gene3D" id="2.60.120.10">
    <property type="entry name" value="Jelly Rolls"/>
    <property type="match status" value="1"/>
</dbReference>
<dbReference type="InterPro" id="IPR037923">
    <property type="entry name" value="HTH-like"/>
</dbReference>
<protein>
    <submittedName>
        <fullName evidence="5">AraC-type DNA-binding protein</fullName>
    </submittedName>
</protein>
<evidence type="ECO:0000313" key="5">
    <source>
        <dbReference type="EMBL" id="SDF62841.1"/>
    </source>
</evidence>
<dbReference type="InterPro" id="IPR018062">
    <property type="entry name" value="HTH_AraC-typ_CS"/>
</dbReference>
<dbReference type="InterPro" id="IPR020449">
    <property type="entry name" value="Tscrpt_reg_AraC-type_HTH"/>
</dbReference>
<evidence type="ECO:0000256" key="1">
    <source>
        <dbReference type="ARBA" id="ARBA00023015"/>
    </source>
</evidence>
<dbReference type="Pfam" id="PF02311">
    <property type="entry name" value="AraC_binding"/>
    <property type="match status" value="1"/>
</dbReference>
<dbReference type="Pfam" id="PF12833">
    <property type="entry name" value="HTH_18"/>
    <property type="match status" value="1"/>
</dbReference>
<organism evidence="5 6">
    <name type="scientific">Chitinophaga filiformis</name>
    <name type="common">Myxococcus filiformis</name>
    <name type="synonym">Flexibacter filiformis</name>
    <dbReference type="NCBI Taxonomy" id="104663"/>
    <lineage>
        <taxon>Bacteria</taxon>
        <taxon>Pseudomonadati</taxon>
        <taxon>Bacteroidota</taxon>
        <taxon>Chitinophagia</taxon>
        <taxon>Chitinophagales</taxon>
        <taxon>Chitinophagaceae</taxon>
        <taxon>Chitinophaga</taxon>
    </lineage>
</organism>
<dbReference type="GO" id="GO:0003700">
    <property type="term" value="F:DNA-binding transcription factor activity"/>
    <property type="evidence" value="ECO:0007669"/>
    <property type="project" value="InterPro"/>
</dbReference>
<evidence type="ECO:0000256" key="3">
    <source>
        <dbReference type="ARBA" id="ARBA00023163"/>
    </source>
</evidence>
<gene>
    <name evidence="5" type="ORF">SAMN04488121_102492</name>
</gene>
<dbReference type="InterPro" id="IPR003313">
    <property type="entry name" value="AraC-bd"/>
</dbReference>